<dbReference type="Proteomes" id="UP000031631">
    <property type="component" value="Chromosome"/>
</dbReference>
<evidence type="ECO:0000259" key="1">
    <source>
        <dbReference type="PROSITE" id="PS50995"/>
    </source>
</evidence>
<dbReference type="GO" id="GO:0003700">
    <property type="term" value="F:DNA-binding transcription factor activity"/>
    <property type="evidence" value="ECO:0007669"/>
    <property type="project" value="InterPro"/>
</dbReference>
<name>A0A7U6GKA8_9GAMM</name>
<dbReference type="AlphaFoldDB" id="A0A7U6GKA8"/>
<sequence length="147" mass="16640">MVDLNNQDQARLNEALELLHFGFRAITSHPDERLAGLGYSRVHHRILYFVGRHPGSSINGLLEIMKVSKQYLHRPLKRLVDDGYVAMRTDSRDRRSKRLKLTAKGARLEASLTGEQRRQLAAAFGRAGPEAELGWRQVMALIAGERP</sequence>
<dbReference type="InterPro" id="IPR036390">
    <property type="entry name" value="WH_DNA-bd_sf"/>
</dbReference>
<dbReference type="InterPro" id="IPR039422">
    <property type="entry name" value="MarR/SlyA-like"/>
</dbReference>
<evidence type="ECO:0000313" key="2">
    <source>
        <dbReference type="EMBL" id="BAO45221.1"/>
    </source>
</evidence>
<dbReference type="PROSITE" id="PS50995">
    <property type="entry name" value="HTH_MARR_2"/>
    <property type="match status" value="1"/>
</dbReference>
<dbReference type="KEGG" id="tbn:TBH_C2310"/>
<feature type="domain" description="HTH marR-type" evidence="1">
    <location>
        <begin position="12"/>
        <end position="147"/>
    </location>
</feature>
<dbReference type="GO" id="GO:0006950">
    <property type="term" value="P:response to stress"/>
    <property type="evidence" value="ECO:0007669"/>
    <property type="project" value="TreeGrafter"/>
</dbReference>
<dbReference type="SUPFAM" id="SSF46785">
    <property type="entry name" value="Winged helix' DNA-binding domain"/>
    <property type="match status" value="1"/>
</dbReference>
<evidence type="ECO:0000313" key="3">
    <source>
        <dbReference type="Proteomes" id="UP000031631"/>
    </source>
</evidence>
<reference evidence="2 3" key="1">
    <citation type="journal article" date="2014" name="PLoS ONE">
        <title>Physiological and genomic features of a novel sulfur-oxidizing gammaproteobacterium belonging to a previously uncultivated symbiotic lineage isolated from a hydrothermal vent.</title>
        <authorList>
            <person name="Nunoura T."/>
            <person name="Takaki Y."/>
            <person name="Kazama H."/>
            <person name="Kakuta J."/>
            <person name="Shimamura S."/>
            <person name="Makita H."/>
            <person name="Hirai M."/>
            <person name="Miyazaki M."/>
            <person name="Takai K."/>
        </authorList>
    </citation>
    <scope>NUCLEOTIDE SEQUENCE [LARGE SCALE GENOMIC DNA]</scope>
    <source>
        <strain evidence="2 3">Hiromi1</strain>
    </source>
</reference>
<keyword evidence="3" id="KW-1185">Reference proteome</keyword>
<gene>
    <name evidence="2" type="ORF">TBH_C2310</name>
</gene>
<dbReference type="Pfam" id="PF12802">
    <property type="entry name" value="MarR_2"/>
    <property type="match status" value="1"/>
</dbReference>
<protein>
    <submittedName>
        <fullName evidence="2">MarR family transcriptional regulator</fullName>
    </submittedName>
</protein>
<dbReference type="PANTHER" id="PTHR33164:SF44">
    <property type="entry name" value="TRANSCRIPTIONAL REGULATORY PROTEIN"/>
    <property type="match status" value="1"/>
</dbReference>
<dbReference type="InterPro" id="IPR036388">
    <property type="entry name" value="WH-like_DNA-bd_sf"/>
</dbReference>
<dbReference type="PANTHER" id="PTHR33164">
    <property type="entry name" value="TRANSCRIPTIONAL REGULATOR, MARR FAMILY"/>
    <property type="match status" value="1"/>
</dbReference>
<dbReference type="OrthoDB" id="9799368at2"/>
<dbReference type="SMART" id="SM00347">
    <property type="entry name" value="HTH_MARR"/>
    <property type="match status" value="1"/>
</dbReference>
<dbReference type="EMBL" id="AP012273">
    <property type="protein sequence ID" value="BAO45221.1"/>
    <property type="molecule type" value="Genomic_DNA"/>
</dbReference>
<organism evidence="2 3">
    <name type="scientific">Thiolapillus brandeum</name>
    <dbReference type="NCBI Taxonomy" id="1076588"/>
    <lineage>
        <taxon>Bacteria</taxon>
        <taxon>Pseudomonadati</taxon>
        <taxon>Pseudomonadota</taxon>
        <taxon>Gammaproteobacteria</taxon>
        <taxon>Chromatiales</taxon>
        <taxon>Sedimenticolaceae</taxon>
        <taxon>Thiolapillus</taxon>
    </lineage>
</organism>
<proteinExistence type="predicted"/>
<dbReference type="RefSeq" id="WP_041068613.1">
    <property type="nucleotide sequence ID" value="NZ_AP012273.1"/>
</dbReference>
<accession>A0A7U6GKA8</accession>
<dbReference type="Gene3D" id="1.10.10.10">
    <property type="entry name" value="Winged helix-like DNA-binding domain superfamily/Winged helix DNA-binding domain"/>
    <property type="match status" value="1"/>
</dbReference>
<dbReference type="InterPro" id="IPR000835">
    <property type="entry name" value="HTH_MarR-typ"/>
</dbReference>